<dbReference type="Pfam" id="PF04480">
    <property type="entry name" value="DUF559"/>
    <property type="match status" value="1"/>
</dbReference>
<evidence type="ECO:0000259" key="1">
    <source>
        <dbReference type="Pfam" id="PF04480"/>
    </source>
</evidence>
<dbReference type="SUPFAM" id="SSF52980">
    <property type="entry name" value="Restriction endonuclease-like"/>
    <property type="match status" value="1"/>
</dbReference>
<reference evidence="2 3" key="1">
    <citation type="submission" date="2018-12" db="EMBL/GenBank/DDBJ databases">
        <title>Complete Genome Sequence of the Corallopyronin A producing Myxobacterium Corallococcus coralloides B035.</title>
        <authorList>
            <person name="Bouhired S.M."/>
            <person name="Rupp O."/>
            <person name="Blom J."/>
            <person name="Schaeberle T.F."/>
            <person name="Kehraus S."/>
            <person name="Schiefer A."/>
            <person name="Pfarr K."/>
            <person name="Goesmann A."/>
            <person name="Hoerauf A."/>
            <person name="Koenig G.M."/>
        </authorList>
    </citation>
    <scope>NUCLEOTIDE SEQUENCE [LARGE SCALE GENOMIC DNA]</scope>
    <source>
        <strain evidence="2 3">B035</strain>
    </source>
</reference>
<accession>A0A410RMY7</accession>
<proteinExistence type="predicted"/>
<gene>
    <name evidence="2" type="ORF">EJ065_1616</name>
</gene>
<evidence type="ECO:0000313" key="2">
    <source>
        <dbReference type="EMBL" id="QAT83215.1"/>
    </source>
</evidence>
<evidence type="ECO:0000313" key="3">
    <source>
        <dbReference type="Proteomes" id="UP000288758"/>
    </source>
</evidence>
<name>A0A410RMY7_CORCK</name>
<feature type="domain" description="DUF559" evidence="1">
    <location>
        <begin position="319"/>
        <end position="383"/>
    </location>
</feature>
<dbReference type="EMBL" id="CP034669">
    <property type="protein sequence ID" value="QAT83215.1"/>
    <property type="molecule type" value="Genomic_DNA"/>
</dbReference>
<dbReference type="InterPro" id="IPR011335">
    <property type="entry name" value="Restrct_endonuc-II-like"/>
</dbReference>
<protein>
    <recommendedName>
        <fullName evidence="1">DUF559 domain-containing protein</fullName>
    </recommendedName>
</protein>
<organism evidence="2 3">
    <name type="scientific">Corallococcus coralloides</name>
    <name type="common">Myxococcus coralloides</name>
    <dbReference type="NCBI Taxonomy" id="184914"/>
    <lineage>
        <taxon>Bacteria</taxon>
        <taxon>Pseudomonadati</taxon>
        <taxon>Myxococcota</taxon>
        <taxon>Myxococcia</taxon>
        <taxon>Myxococcales</taxon>
        <taxon>Cystobacterineae</taxon>
        <taxon>Myxococcaceae</taxon>
        <taxon>Corallococcus</taxon>
    </lineage>
</organism>
<sequence>MPLAGEVALLDALDRQARRRAEGIATLSVLEGPEALGGTLWSQWAARHGLTVVEVSGEGPHEAALGWARALAATRDLGADAEALAAFSLTAANPRHTPVFRGKTAHERRVLLEALPPPAMLADATWALCRELVIGREAVEPGTLPDAVRTALAKNLGAGLRALHALVPPGKAPVVRMAVGEAPSHRGLQVAGVLSTAVPALAVACVVSSEALGAFLAGGETRLKALVREGVLEVPVEPSETASAVATLRKLERTGAPEQQRVSAAEVALAVLTGAGAAGADRARSKAEAYLRDRLEEHPATAGLFELNARLHPEDKRSWEVDLLCRRLRIAVEIDGYHHFQDPERFRRDRRKDLDLQREGYWVYRLLATDVLSQLEHILHTLDTLIEARGREPGGREPRHGHRHS</sequence>
<dbReference type="Gene3D" id="3.40.960.10">
    <property type="entry name" value="VSR Endonuclease"/>
    <property type="match status" value="1"/>
</dbReference>
<dbReference type="AlphaFoldDB" id="A0A410RMY7"/>
<dbReference type="Proteomes" id="UP000288758">
    <property type="component" value="Chromosome"/>
</dbReference>
<dbReference type="InterPro" id="IPR007569">
    <property type="entry name" value="DUF559"/>
</dbReference>